<evidence type="ECO:0000313" key="2">
    <source>
        <dbReference type="EMBL" id="CAJ30041.1"/>
    </source>
</evidence>
<organism evidence="2">
    <name type="scientific">Magnetospirillum gryphiswaldense</name>
    <dbReference type="NCBI Taxonomy" id="55518"/>
    <lineage>
        <taxon>Bacteria</taxon>
        <taxon>Pseudomonadati</taxon>
        <taxon>Pseudomonadota</taxon>
        <taxon>Alphaproteobacteria</taxon>
        <taxon>Rhodospirillales</taxon>
        <taxon>Rhodospirillaceae</taxon>
        <taxon>Magnetospirillum</taxon>
    </lineage>
</organism>
<feature type="compositionally biased region" description="Polar residues" evidence="1">
    <location>
        <begin position="23"/>
        <end position="34"/>
    </location>
</feature>
<dbReference type="EMBL" id="AM085146">
    <property type="protein sequence ID" value="CAJ30041.1"/>
    <property type="molecule type" value="Genomic_DNA"/>
</dbReference>
<sequence length="43" mass="4916">MADHPLRPATDRRLGEPLPHQLPNRTRANLSPINLSPVGRMRY</sequence>
<feature type="compositionally biased region" description="Basic and acidic residues" evidence="1">
    <location>
        <begin position="1"/>
        <end position="15"/>
    </location>
</feature>
<protein>
    <submittedName>
        <fullName evidence="2">Uncharacterized protein</fullName>
    </submittedName>
</protein>
<accession>Q3BKI5</accession>
<dbReference type="AlphaFoldDB" id="Q3BKI5"/>
<reference evidence="2" key="1">
    <citation type="journal article" date="2005" name="J. Bacteriol.">
        <title>A hypervariable 130-kilobase genomic region of Magnetospirillum gryphiswaldense comprises a magnetosome island which undergoes frequent rearrangements during stationary growth.</title>
        <authorList>
            <person name="Ullrich S."/>
            <person name="Kube M."/>
            <person name="Schuebbe S."/>
            <person name="Reinhardt R."/>
            <person name="Schueler D."/>
        </authorList>
    </citation>
    <scope>NUCLEOTIDE SEQUENCE</scope>
    <source>
        <strain evidence="2">MSR-1</strain>
    </source>
</reference>
<proteinExistence type="predicted"/>
<evidence type="ECO:0000256" key="1">
    <source>
        <dbReference type="SAM" id="MobiDB-lite"/>
    </source>
</evidence>
<feature type="region of interest" description="Disordered" evidence="1">
    <location>
        <begin position="1"/>
        <end position="43"/>
    </location>
</feature>
<gene>
    <name evidence="2" type="ORF">mgI381</name>
</gene>
<name>Q3BKI5_9PROT</name>